<dbReference type="PANTHER" id="PTHR40743:SF1">
    <property type="entry name" value="POSSIBLE GLYCOSYLTRANSFERASE"/>
    <property type="match status" value="1"/>
</dbReference>
<protein>
    <recommendedName>
        <fullName evidence="2">Exostosin GT47 domain-containing protein</fullName>
    </recommendedName>
</protein>
<sequence length="776" mass="91616">MINIISTFYYTKNKERNKELQTALLKNIESPIIEKIHLFIDDIQALNILISLTKHTDKIIIIEVYKKPLYSDFFRYILKNVKGKLCMITNADIYISSYEEPLLKALYKNKWVYSLTRHEHDMSCPLIDRYFGSHDCYIFNSEFIDESIITYKFTEFHQNLVGIETRIISAFIELNFTAYNPCKQIKIVHLHESSLRTWNIEDWVGLHPLNDNDALFKSCWYVPPKKIELNSKPSSFSTMCTSVCAHELVGLLLSLSIYHKNEKIYILADSKTKYIIDNITPKPKVKIIWFIELDEYDNFDRTYMVHNNIWSKFQMNKANIIKKTLEFELDTLFLDSDIIITDTIENVNKFAELGLSPQFINDFKVKETGYYNGGMLWTNNKSVPDDWNEFTKTSRYFDQASIEDLAKKYKYFEFDENYNLQCWRLYCSEDGKDKIKSYLTSVPNDKVYYKSKPLKFIHANFNNSELEEFNSLLISHFKNAKMYKILAIIYRVINNKWVLKIPKQPMDGIYHHINDSYRELVHLIAKNNNDVVVIEDNTTQCWLEPNLLTYDRDTLMWINDEVEDASLIFLGNCDTIVEGAELRNLYKNTIVQPWIYWPRRPTVLENLIETNEILSYENRNIETIFIGNYENSVQEKYRNTNIDWKSAIEFFYCTQGGTHIFSNEEYLLKLMTSKYGLCLRGYGKKCHREIELMALGTIPIITNECVIFSYADPPVENVHFITANNPEDIKNKLKNITKEQWELMSKSCVEWYKKNVYSKNGWVTMINNILYSNFSA</sequence>
<evidence type="ECO:0000313" key="1">
    <source>
        <dbReference type="EMBL" id="QHT82881.1"/>
    </source>
</evidence>
<proteinExistence type="predicted"/>
<dbReference type="EMBL" id="MN740004">
    <property type="protein sequence ID" value="QHT82881.1"/>
    <property type="molecule type" value="Genomic_DNA"/>
</dbReference>
<name>A0A6C0HQB4_9ZZZZ</name>
<organism evidence="1">
    <name type="scientific">viral metagenome</name>
    <dbReference type="NCBI Taxonomy" id="1070528"/>
    <lineage>
        <taxon>unclassified sequences</taxon>
        <taxon>metagenomes</taxon>
        <taxon>organismal metagenomes</taxon>
    </lineage>
</organism>
<dbReference type="PANTHER" id="PTHR40743">
    <property type="entry name" value="NUCLEOTIDE-DIPHOSPHO-SUGAR TRANSFERASE CONTAINING PROTEIN"/>
    <property type="match status" value="1"/>
</dbReference>
<dbReference type="InterPro" id="IPR029044">
    <property type="entry name" value="Nucleotide-diphossugar_trans"/>
</dbReference>
<accession>A0A6C0HQB4</accession>
<evidence type="ECO:0008006" key="2">
    <source>
        <dbReference type="Google" id="ProtNLM"/>
    </source>
</evidence>
<dbReference type="SUPFAM" id="SSF53448">
    <property type="entry name" value="Nucleotide-diphospho-sugar transferases"/>
    <property type="match status" value="1"/>
</dbReference>
<dbReference type="AlphaFoldDB" id="A0A6C0HQB4"/>
<reference evidence="1" key="1">
    <citation type="journal article" date="2020" name="Nature">
        <title>Giant virus diversity and host interactions through global metagenomics.</title>
        <authorList>
            <person name="Schulz F."/>
            <person name="Roux S."/>
            <person name="Paez-Espino D."/>
            <person name="Jungbluth S."/>
            <person name="Walsh D.A."/>
            <person name="Denef V.J."/>
            <person name="McMahon K.D."/>
            <person name="Konstantinidis K.T."/>
            <person name="Eloe-Fadrosh E.A."/>
            <person name="Kyrpides N.C."/>
            <person name="Woyke T."/>
        </authorList>
    </citation>
    <scope>NUCLEOTIDE SEQUENCE</scope>
    <source>
        <strain evidence="1">GVMAG-M-3300023184-165</strain>
    </source>
</reference>